<dbReference type="AlphaFoldDB" id="A0A8S1DSS5"/>
<organism evidence="1 2">
    <name type="scientific">Cloeon dipterum</name>
    <dbReference type="NCBI Taxonomy" id="197152"/>
    <lineage>
        <taxon>Eukaryota</taxon>
        <taxon>Metazoa</taxon>
        <taxon>Ecdysozoa</taxon>
        <taxon>Arthropoda</taxon>
        <taxon>Hexapoda</taxon>
        <taxon>Insecta</taxon>
        <taxon>Pterygota</taxon>
        <taxon>Palaeoptera</taxon>
        <taxon>Ephemeroptera</taxon>
        <taxon>Pisciforma</taxon>
        <taxon>Baetidae</taxon>
        <taxon>Cloeon</taxon>
    </lineage>
</organism>
<evidence type="ECO:0000313" key="1">
    <source>
        <dbReference type="EMBL" id="CAB3383582.1"/>
    </source>
</evidence>
<feature type="non-terminal residue" evidence="1">
    <location>
        <position position="1"/>
    </location>
</feature>
<proteinExistence type="predicted"/>
<name>A0A8S1DSS5_9INSE</name>
<dbReference type="EMBL" id="CADEPI010000315">
    <property type="protein sequence ID" value="CAB3383582.1"/>
    <property type="molecule type" value="Genomic_DNA"/>
</dbReference>
<evidence type="ECO:0000313" key="2">
    <source>
        <dbReference type="Proteomes" id="UP000494165"/>
    </source>
</evidence>
<reference evidence="1 2" key="1">
    <citation type="submission" date="2020-04" db="EMBL/GenBank/DDBJ databases">
        <authorList>
            <person name="Alioto T."/>
            <person name="Alioto T."/>
            <person name="Gomez Garrido J."/>
        </authorList>
    </citation>
    <scope>NUCLEOTIDE SEQUENCE [LARGE SCALE GENOMIC DNA]</scope>
</reference>
<accession>A0A8S1DSS5</accession>
<comment type="caution">
    <text evidence="1">The sequence shown here is derived from an EMBL/GenBank/DDBJ whole genome shotgun (WGS) entry which is preliminary data.</text>
</comment>
<protein>
    <submittedName>
        <fullName evidence="1">Uncharacterized protein</fullName>
    </submittedName>
</protein>
<gene>
    <name evidence="1" type="ORF">CLODIP_2_CD01273</name>
</gene>
<dbReference type="Proteomes" id="UP000494165">
    <property type="component" value="Unassembled WGS sequence"/>
</dbReference>
<keyword evidence="2" id="KW-1185">Reference proteome</keyword>
<sequence length="55" mass="6001">LLPHICCNSCGAATCIIKIKVFLSNLPGLSEIRNLSSLLEDHQSANITKPNHLRC</sequence>